<dbReference type="Pfam" id="PF23354">
    <property type="entry name" value="TPR_NUP160_120_M"/>
    <property type="match status" value="2"/>
</dbReference>
<dbReference type="InterPro" id="IPR056535">
    <property type="entry name" value="TPR_NUP160_M"/>
</dbReference>
<sequence>MWIALSVRLVSQRSSERKYGGHRLSRTAQRSQVYRPGVDGEGDEGDDDDEDDIMGFRPVLPPSKWDETSYFSSPSSSSKHQRPVKEKPFESFVREVIAGSIITLWPESTSLTLPRFLAENGFFDALKNYCSLNEPFVSELAYALRFFQGISYSGLGKPEIAWKAFEEISLGVLTGDDALNSLLGLIMYSNDTQAITEPKKHSLAEYYNEVMLLFKAHGHTKYVILAGDKAVQCAKDNDPLLQEKQSACLRQLLTFLVDSGDTRTLVDLSYDHLTDVVVDILETRCRSDSVSNSAVSDIYDVVFAFHGHYSWSEN</sequence>
<dbReference type="InterPro" id="IPR021717">
    <property type="entry name" value="Nucleoporin_Nup160"/>
</dbReference>
<name>A0A915D6H4_9BILA</name>
<accession>A0A915D6H4</accession>
<keyword evidence="3" id="KW-1185">Reference proteome</keyword>
<proteinExistence type="predicted"/>
<reference evidence="4" key="1">
    <citation type="submission" date="2022-11" db="UniProtKB">
        <authorList>
            <consortium name="WormBaseParasite"/>
        </authorList>
    </citation>
    <scope>IDENTIFICATION</scope>
</reference>
<organism evidence="3 4">
    <name type="scientific">Ditylenchus dipsaci</name>
    <dbReference type="NCBI Taxonomy" id="166011"/>
    <lineage>
        <taxon>Eukaryota</taxon>
        <taxon>Metazoa</taxon>
        <taxon>Ecdysozoa</taxon>
        <taxon>Nematoda</taxon>
        <taxon>Chromadorea</taxon>
        <taxon>Rhabditida</taxon>
        <taxon>Tylenchina</taxon>
        <taxon>Tylenchomorpha</taxon>
        <taxon>Sphaerularioidea</taxon>
        <taxon>Anguinidae</taxon>
        <taxon>Anguininae</taxon>
        <taxon>Ditylenchus</taxon>
    </lineage>
</organism>
<feature type="region of interest" description="Disordered" evidence="1">
    <location>
        <begin position="15"/>
        <end position="60"/>
    </location>
</feature>
<feature type="compositionally biased region" description="Low complexity" evidence="1">
    <location>
        <begin position="69"/>
        <end position="78"/>
    </location>
</feature>
<feature type="domain" description="NUP160 middle TPR" evidence="2">
    <location>
        <begin position="243"/>
        <end position="307"/>
    </location>
</feature>
<dbReference type="GO" id="GO:0017056">
    <property type="term" value="F:structural constituent of nuclear pore"/>
    <property type="evidence" value="ECO:0007669"/>
    <property type="project" value="TreeGrafter"/>
</dbReference>
<feature type="domain" description="NUP160 middle TPR" evidence="2">
    <location>
        <begin position="105"/>
        <end position="241"/>
    </location>
</feature>
<protein>
    <recommendedName>
        <fullName evidence="2">NUP160 middle TPR domain-containing protein</fullName>
    </recommendedName>
</protein>
<dbReference type="PANTHER" id="PTHR21286">
    <property type="entry name" value="NUCLEAR PORE COMPLEX PROTEIN NUP160"/>
    <property type="match status" value="1"/>
</dbReference>
<dbReference type="GO" id="GO:0005643">
    <property type="term" value="C:nuclear pore"/>
    <property type="evidence" value="ECO:0007669"/>
    <property type="project" value="TreeGrafter"/>
</dbReference>
<dbReference type="AlphaFoldDB" id="A0A915D6H4"/>
<dbReference type="PANTHER" id="PTHR21286:SF0">
    <property type="entry name" value="NUCLEAR PORE COMPLEX PROTEIN NUP160"/>
    <property type="match status" value="1"/>
</dbReference>
<dbReference type="Proteomes" id="UP000887574">
    <property type="component" value="Unplaced"/>
</dbReference>
<evidence type="ECO:0000313" key="3">
    <source>
        <dbReference type="Proteomes" id="UP000887574"/>
    </source>
</evidence>
<evidence type="ECO:0000259" key="2">
    <source>
        <dbReference type="Pfam" id="PF23354"/>
    </source>
</evidence>
<dbReference type="WBParaSite" id="jg15901">
    <property type="protein sequence ID" value="jg15901"/>
    <property type="gene ID" value="jg15901"/>
</dbReference>
<evidence type="ECO:0000256" key="1">
    <source>
        <dbReference type="SAM" id="MobiDB-lite"/>
    </source>
</evidence>
<feature type="region of interest" description="Disordered" evidence="1">
    <location>
        <begin position="65"/>
        <end position="84"/>
    </location>
</feature>
<feature type="compositionally biased region" description="Acidic residues" evidence="1">
    <location>
        <begin position="40"/>
        <end position="53"/>
    </location>
</feature>
<evidence type="ECO:0000313" key="4">
    <source>
        <dbReference type="WBParaSite" id="jg15901"/>
    </source>
</evidence>